<feature type="signal peptide" evidence="2">
    <location>
        <begin position="1"/>
        <end position="17"/>
    </location>
</feature>
<feature type="compositionally biased region" description="Basic and acidic residues" evidence="1">
    <location>
        <begin position="88"/>
        <end position="97"/>
    </location>
</feature>
<dbReference type="GeneTree" id="ENSGT00950000183084"/>
<gene>
    <name evidence="3 4" type="primary">Prrg2</name>
</gene>
<keyword evidence="5" id="KW-1185">Reference proteome</keyword>
<feature type="region of interest" description="Disordered" evidence="1">
    <location>
        <begin position="78"/>
        <end position="113"/>
    </location>
</feature>
<evidence type="ECO:0000313" key="5">
    <source>
        <dbReference type="Proteomes" id="UP000000589"/>
    </source>
</evidence>
<evidence type="ECO:0000256" key="2">
    <source>
        <dbReference type="SAM" id="SignalP"/>
    </source>
</evidence>
<accession>A0A1B0GRN8</accession>
<reference evidence="3" key="4">
    <citation type="submission" date="2025-09" db="UniProtKB">
        <authorList>
            <consortium name="Ensembl"/>
        </authorList>
    </citation>
    <scope>IDENTIFICATION</scope>
    <source>
        <strain evidence="3">C57BL/6J</strain>
    </source>
</reference>
<dbReference type="Ensembl" id="ENSMUST00000209920.2">
    <property type="protein sequence ID" value="ENSMUSP00000147598.2"/>
    <property type="gene ID" value="ENSMUSG00000007837.12"/>
</dbReference>
<proteinExistence type="predicted"/>
<evidence type="ECO:0000256" key="1">
    <source>
        <dbReference type="SAM" id="MobiDB-lite"/>
    </source>
</evidence>
<dbReference type="MGI" id="MGI:1929596">
    <property type="gene designation" value="Prrg2"/>
</dbReference>
<dbReference type="AlphaFoldDB" id="A0A1B0GRN8"/>
<organism evidence="3 5">
    <name type="scientific">Mus musculus</name>
    <name type="common">Mouse</name>
    <dbReference type="NCBI Taxonomy" id="10090"/>
    <lineage>
        <taxon>Eukaryota</taxon>
        <taxon>Metazoa</taxon>
        <taxon>Chordata</taxon>
        <taxon>Craniata</taxon>
        <taxon>Vertebrata</taxon>
        <taxon>Euteleostomi</taxon>
        <taxon>Mammalia</taxon>
        <taxon>Eutheria</taxon>
        <taxon>Euarchontoglires</taxon>
        <taxon>Glires</taxon>
        <taxon>Rodentia</taxon>
        <taxon>Myomorpha</taxon>
        <taxon>Muroidea</taxon>
        <taxon>Muridae</taxon>
        <taxon>Murinae</taxon>
        <taxon>Mus</taxon>
        <taxon>Mus</taxon>
    </lineage>
</organism>
<dbReference type="Antibodypedia" id="2418">
    <property type="antibodies" value="69 antibodies from 25 providers"/>
</dbReference>
<evidence type="ECO:0000313" key="3">
    <source>
        <dbReference type="Ensembl" id="ENSMUSP00000147598.2"/>
    </source>
</evidence>
<dbReference type="AGR" id="MGI:1929596"/>
<reference evidence="3" key="3">
    <citation type="submission" date="2025-08" db="UniProtKB">
        <authorList>
            <consortium name="Ensembl"/>
        </authorList>
    </citation>
    <scope>IDENTIFICATION</scope>
    <source>
        <strain evidence="3">C57BL/6J</strain>
    </source>
</reference>
<sequence length="113" mass="12103">MRGRPSLLLVYMGLATCLDTSPHREQNQGALLGKLYVQWQGRAWTGGCCRPGGGTDLWDPPHCLGRLGSLLVSALSTAPPQRPGVLSARDRAHHPLESSDASISTLAPRPSHL</sequence>
<keyword evidence="2" id="KW-0732">Signal</keyword>
<dbReference type="Bgee" id="ENSMUSG00000007837">
    <property type="expression patterns" value="Expressed in lip and 184 other cell types or tissues"/>
</dbReference>
<reference evidence="3 5" key="1">
    <citation type="journal article" date="2009" name="PLoS Biol.">
        <title>Lineage-specific biology revealed by a finished genome assembly of the mouse.</title>
        <authorList>
            <consortium name="Mouse Genome Sequencing Consortium"/>
            <person name="Church D.M."/>
            <person name="Goodstadt L."/>
            <person name="Hillier L.W."/>
            <person name="Zody M.C."/>
            <person name="Goldstein S."/>
            <person name="She X."/>
            <person name="Bult C.J."/>
            <person name="Agarwala R."/>
            <person name="Cherry J.L."/>
            <person name="DiCuccio M."/>
            <person name="Hlavina W."/>
            <person name="Kapustin Y."/>
            <person name="Meric P."/>
            <person name="Maglott D."/>
            <person name="Birtle Z."/>
            <person name="Marques A.C."/>
            <person name="Graves T."/>
            <person name="Zhou S."/>
            <person name="Teague B."/>
            <person name="Potamousis K."/>
            <person name="Churas C."/>
            <person name="Place M."/>
            <person name="Herschleb J."/>
            <person name="Runnheim R."/>
            <person name="Forrest D."/>
            <person name="Amos-Landgraf J."/>
            <person name="Schwartz D.C."/>
            <person name="Cheng Z."/>
            <person name="Lindblad-Toh K."/>
            <person name="Eichler E.E."/>
            <person name="Ponting C.P."/>
        </authorList>
    </citation>
    <scope>NUCLEOTIDE SEQUENCE [LARGE SCALE GENOMIC DNA]</scope>
    <source>
        <strain evidence="3 5">C57BL/6J</strain>
    </source>
</reference>
<reference evidence="3 5" key="2">
    <citation type="journal article" date="2011" name="PLoS Biol.">
        <title>Modernizing reference genome assemblies.</title>
        <authorList>
            <person name="Church D.M."/>
            <person name="Schneider V.A."/>
            <person name="Graves T."/>
            <person name="Auger K."/>
            <person name="Cunningham F."/>
            <person name="Bouk N."/>
            <person name="Chen H.C."/>
            <person name="Agarwala R."/>
            <person name="McLaren W.M."/>
            <person name="Ritchie G.R."/>
            <person name="Albracht D."/>
            <person name="Kremitzki M."/>
            <person name="Rock S."/>
            <person name="Kotkiewicz H."/>
            <person name="Kremitzki C."/>
            <person name="Wollam A."/>
            <person name="Trani L."/>
            <person name="Fulton L."/>
            <person name="Fulton R."/>
            <person name="Matthews L."/>
            <person name="Whitehead S."/>
            <person name="Chow W."/>
            <person name="Torrance J."/>
            <person name="Dunn M."/>
            <person name="Harden G."/>
            <person name="Threadgold G."/>
            <person name="Wood J."/>
            <person name="Collins J."/>
            <person name="Heath P."/>
            <person name="Griffiths G."/>
            <person name="Pelan S."/>
            <person name="Grafham D."/>
            <person name="Eichler E.E."/>
            <person name="Weinstock G."/>
            <person name="Mardis E.R."/>
            <person name="Wilson R.K."/>
            <person name="Howe K."/>
            <person name="Flicek P."/>
            <person name="Hubbard T."/>
        </authorList>
    </citation>
    <scope>NUCLEOTIDE SEQUENCE [LARGE SCALE GENOMIC DNA]</scope>
    <source>
        <strain evidence="3 5">C57BL/6J</strain>
    </source>
</reference>
<feature type="chain" id="PRO_5008408561" evidence="2">
    <location>
        <begin position="18"/>
        <end position="113"/>
    </location>
</feature>
<evidence type="ECO:0000313" key="4">
    <source>
        <dbReference type="MGI" id="MGI:1929596"/>
    </source>
</evidence>
<dbReference type="Proteomes" id="UP000000589">
    <property type="component" value="Chromosome 7"/>
</dbReference>
<protein>
    <submittedName>
        <fullName evidence="3">Proline-rich Gla (G-carboxyglutamic acid) polypeptide 2</fullName>
    </submittedName>
</protein>
<name>A0A1B0GRN8_MOUSE</name>
<dbReference type="VEuPathDB" id="HostDB:ENSMUSG00000007837"/>
<dbReference type="ExpressionAtlas" id="A0A1B0GRN8">
    <property type="expression patterns" value="baseline and differential"/>
</dbReference>